<keyword evidence="25" id="KW-0540">Nuclease</keyword>
<dbReference type="SMART" id="SM00278">
    <property type="entry name" value="HhH1"/>
    <property type="match status" value="3"/>
</dbReference>
<evidence type="ECO:0000256" key="16">
    <source>
        <dbReference type="ARBA" id="ARBA00035717"/>
    </source>
</evidence>
<dbReference type="InterPro" id="IPR050243">
    <property type="entry name" value="PHP_phosphatase"/>
</dbReference>
<protein>
    <recommendedName>
        <fullName evidence="5">DNA polymerase beta</fullName>
        <ecNumber evidence="3">2.7.7.7</ecNumber>
        <ecNumber evidence="4">4.2.99.18</ecNumber>
    </recommendedName>
    <alternativeName>
        <fullName evidence="16">5'-deoxyribose-phosphate lyase</fullName>
    </alternativeName>
    <alternativeName>
        <fullName evidence="17">AP lyase</fullName>
    </alternativeName>
</protein>
<sequence length="572" mass="64246">MRNLELAALFYKIADILEMQSVKWKPQAYRRAAQSLEALERDIEELWKEGKLKEIPGVGEGIARHIDEFLRTGKVRPFEAIMRKIPKGLGELMEIESIGPKKAFFLYKRLKIKNLADLEAAVKRHKLENLPGFGEKSEQNILKGIGMYKSGHERMLLGNALSIAEGIVAELKKNRGIERIAIAGSLRRMKETIGDIDILATAENANAVMDAFVNMQEVRDVLAKGTTKTTVVLNSGVQADVRVLKDIEFGSALQYFTGNKEHNIKLREIAIKRGLKLSEYGLFEKKTGRRIAGKTEEEIYAKFGMKYIEPELREDRGELQAAMQGKLPKIIGYGSAKGDFHVHSNWSEGSEGIEEIANAAKNIGYEWICLTDHSKSERIAHGLDEERLLKQIAEIRKINKKMKPFRILAGSEVDIKANGELDFSNDVLKRLDVVVAAVHSGFKSTRGQMTARVLDGINNRHVRIIAHPTGRLIGKREGYEIDLERIFEACAKRGVMPEINAYPERTDLNDANAKRAIELGCKIAIGTDAHSIGQLHYMRLGIAMARRAWAEEKDIANTLNLGGIEKLFRLRE</sequence>
<dbReference type="Gene3D" id="3.30.210.10">
    <property type="entry name" value="DNA polymerase, thumb domain"/>
    <property type="match status" value="1"/>
</dbReference>
<feature type="domain" description="DNA-directed DNA polymerase X" evidence="24">
    <location>
        <begin position="1"/>
        <end position="314"/>
    </location>
</feature>
<evidence type="ECO:0000259" key="24">
    <source>
        <dbReference type="SMART" id="SM00483"/>
    </source>
</evidence>
<dbReference type="InterPro" id="IPR004013">
    <property type="entry name" value="PHP_dom"/>
</dbReference>
<keyword evidence="9" id="KW-0548">Nucleotidyltransferase</keyword>
<evidence type="ECO:0000256" key="9">
    <source>
        <dbReference type="ARBA" id="ARBA00022695"/>
    </source>
</evidence>
<dbReference type="InterPro" id="IPR047967">
    <property type="entry name" value="PolX_PHP"/>
</dbReference>
<accession>A0A8T4KSK1</accession>
<comment type="function">
    <text evidence="20">Repair polymerase that plays a key role in base-excision repair. During this process, the damaged base is excised by specific DNA glycosylases, the DNA backbone is nicked at the abasic site by an apurinic/apyrimidic (AP) endonuclease, and POLB removes 5'-deoxyribose-phosphate from the preincised AP site acting as a 5'-deoxyribose-phosphate lyase (5'-dRP lyase); through its DNA polymerase activity, it adds one nucleotide to the 3' end of the arising single-nucleotide gap. Conducts 'gap-filling' DNA synthesis in a stepwise distributive fashion rather than in a processive fashion as for other DNA polymerases. It is also able to cleave sugar-phosphate bonds 3' to an intact AP site, acting as an AP lyase.</text>
</comment>
<evidence type="ECO:0000256" key="2">
    <source>
        <dbReference type="ARBA" id="ARBA00004496"/>
    </source>
</evidence>
<keyword evidence="10" id="KW-0235">DNA replication</keyword>
<dbReference type="CDD" id="cd00141">
    <property type="entry name" value="NT_POLXc"/>
    <property type="match status" value="1"/>
</dbReference>
<evidence type="ECO:0000256" key="6">
    <source>
        <dbReference type="ARBA" id="ARBA00022481"/>
    </source>
</evidence>
<dbReference type="GO" id="GO:0140078">
    <property type="term" value="F:class I DNA-(apurinic or apyrimidinic site) endonuclease activity"/>
    <property type="evidence" value="ECO:0007669"/>
    <property type="project" value="UniProtKB-EC"/>
</dbReference>
<comment type="catalytic activity">
    <reaction evidence="21">
        <text>DNA(n) + a 2'-deoxyribonucleoside 5'-triphosphate = DNA(n+1) + diphosphate</text>
        <dbReference type="Rhea" id="RHEA:22508"/>
        <dbReference type="Rhea" id="RHEA-COMP:17339"/>
        <dbReference type="Rhea" id="RHEA-COMP:17340"/>
        <dbReference type="ChEBI" id="CHEBI:33019"/>
        <dbReference type="ChEBI" id="CHEBI:61560"/>
        <dbReference type="ChEBI" id="CHEBI:173112"/>
        <dbReference type="EC" id="2.7.7.7"/>
    </reaction>
</comment>
<evidence type="ECO:0000313" key="26">
    <source>
        <dbReference type="Proteomes" id="UP000677687"/>
    </source>
</evidence>
<evidence type="ECO:0000256" key="20">
    <source>
        <dbReference type="ARBA" id="ARBA00045548"/>
    </source>
</evidence>
<feature type="domain" description="Polymerase/histidinol phosphatase N-terminal" evidence="23">
    <location>
        <begin position="338"/>
        <end position="417"/>
    </location>
</feature>
<dbReference type="Pfam" id="PF02811">
    <property type="entry name" value="PHP"/>
    <property type="match status" value="1"/>
</dbReference>
<keyword evidence="13" id="KW-0239">DNA-directed DNA polymerase</keyword>
<dbReference type="GO" id="GO:0042578">
    <property type="term" value="F:phosphoric ester hydrolase activity"/>
    <property type="evidence" value="ECO:0007669"/>
    <property type="project" value="TreeGrafter"/>
</dbReference>
<dbReference type="InterPro" id="IPR010996">
    <property type="entry name" value="HHH_MUS81"/>
</dbReference>
<dbReference type="InterPro" id="IPR027421">
    <property type="entry name" value="DNA_pol_lamdba_lyase_dom_sf"/>
</dbReference>
<dbReference type="InterPro" id="IPR029398">
    <property type="entry name" value="PolB_thumb"/>
</dbReference>
<comment type="cofactor">
    <cofactor evidence="1">
        <name>Mg(2+)</name>
        <dbReference type="ChEBI" id="CHEBI:18420"/>
    </cofactor>
</comment>
<dbReference type="GO" id="GO:0006281">
    <property type="term" value="P:DNA repair"/>
    <property type="evidence" value="ECO:0007669"/>
    <property type="project" value="UniProtKB-KW"/>
</dbReference>
<dbReference type="EC" id="2.7.7.7" evidence="3"/>
<dbReference type="GO" id="GO:0003677">
    <property type="term" value="F:DNA binding"/>
    <property type="evidence" value="ECO:0007669"/>
    <property type="project" value="InterPro"/>
</dbReference>
<evidence type="ECO:0000256" key="13">
    <source>
        <dbReference type="ARBA" id="ARBA00022932"/>
    </source>
</evidence>
<dbReference type="SUPFAM" id="SSF81301">
    <property type="entry name" value="Nucleotidyltransferase"/>
    <property type="match status" value="1"/>
</dbReference>
<comment type="subcellular location">
    <subcellularLocation>
        <location evidence="2">Cytoplasm</location>
    </subcellularLocation>
</comment>
<dbReference type="Pfam" id="PF14716">
    <property type="entry name" value="HHH_8"/>
    <property type="match status" value="1"/>
</dbReference>
<dbReference type="GO" id="GO:0008270">
    <property type="term" value="F:zinc ion binding"/>
    <property type="evidence" value="ECO:0007669"/>
    <property type="project" value="TreeGrafter"/>
</dbReference>
<dbReference type="SMART" id="SM00481">
    <property type="entry name" value="POLIIIAc"/>
    <property type="match status" value="1"/>
</dbReference>
<dbReference type="Proteomes" id="UP000677687">
    <property type="component" value="Unassembled WGS sequence"/>
</dbReference>
<keyword evidence="25" id="KW-0378">Hydrolase</keyword>
<evidence type="ECO:0000256" key="5">
    <source>
        <dbReference type="ARBA" id="ARBA00020020"/>
    </source>
</evidence>
<feature type="domain" description="Helix-hairpin-helix DNA-binding motif class 1" evidence="22">
    <location>
        <begin position="125"/>
        <end position="144"/>
    </location>
</feature>
<name>A0A8T4KSK1_9ARCH</name>
<keyword evidence="12" id="KW-0832">Ubl conjugation</keyword>
<dbReference type="InterPro" id="IPR022311">
    <property type="entry name" value="PolX-like"/>
</dbReference>
<dbReference type="GO" id="GO:0003887">
    <property type="term" value="F:DNA-directed DNA polymerase activity"/>
    <property type="evidence" value="ECO:0007669"/>
    <property type="project" value="UniProtKB-KW"/>
</dbReference>
<dbReference type="InterPro" id="IPR003141">
    <property type="entry name" value="Pol/His_phosphatase_N"/>
</dbReference>
<dbReference type="InterPro" id="IPR037160">
    <property type="entry name" value="DNA_Pol_thumb_sf"/>
</dbReference>
<dbReference type="InterPro" id="IPR003583">
    <property type="entry name" value="Hlx-hairpin-Hlx_DNA-bd_motif"/>
</dbReference>
<evidence type="ECO:0000256" key="11">
    <source>
        <dbReference type="ARBA" id="ARBA00022763"/>
    </source>
</evidence>
<feature type="domain" description="Helix-hairpin-helix DNA-binding motif class 1" evidence="22">
    <location>
        <begin position="50"/>
        <end position="69"/>
    </location>
</feature>
<comment type="catalytic activity">
    <reaction evidence="19">
        <text>a 5'-end 2'-deoxyribose-2'-deoxyribonucleotide-DNA = (2E,4S)-4-hydroxypenten-2-al-5-phosphate + a 5'-end 5'-phospho-2'-deoxyribonucleoside-DNA + H(+)</text>
        <dbReference type="Rhea" id="RHEA:76255"/>
        <dbReference type="Rhea" id="RHEA-COMP:13180"/>
        <dbReference type="Rhea" id="RHEA-COMP:18657"/>
        <dbReference type="ChEBI" id="CHEBI:15378"/>
        <dbReference type="ChEBI" id="CHEBI:136412"/>
        <dbReference type="ChEBI" id="CHEBI:195194"/>
        <dbReference type="ChEBI" id="CHEBI:195195"/>
    </reaction>
</comment>
<dbReference type="AlphaFoldDB" id="A0A8T4KSK1"/>
<dbReference type="GO" id="GO:0005829">
    <property type="term" value="C:cytosol"/>
    <property type="evidence" value="ECO:0007669"/>
    <property type="project" value="TreeGrafter"/>
</dbReference>
<dbReference type="GO" id="GO:0004527">
    <property type="term" value="F:exonuclease activity"/>
    <property type="evidence" value="ECO:0007669"/>
    <property type="project" value="UniProtKB-KW"/>
</dbReference>
<dbReference type="EMBL" id="JAGVWD010000004">
    <property type="protein sequence ID" value="MBS3057047.1"/>
    <property type="molecule type" value="Genomic_DNA"/>
</dbReference>
<keyword evidence="8" id="KW-0808">Transferase</keyword>
<dbReference type="Gene3D" id="1.10.150.110">
    <property type="entry name" value="DNA polymerase beta, N-terminal domain-like"/>
    <property type="match status" value="1"/>
</dbReference>
<dbReference type="InterPro" id="IPR002008">
    <property type="entry name" value="DNA_pol_X_beta-like"/>
</dbReference>
<dbReference type="InterPro" id="IPR043519">
    <property type="entry name" value="NT_sf"/>
</dbReference>
<dbReference type="Pfam" id="PF14791">
    <property type="entry name" value="DNA_pol_B_thumb"/>
    <property type="match status" value="1"/>
</dbReference>
<evidence type="ECO:0000259" key="23">
    <source>
        <dbReference type="SMART" id="SM00481"/>
    </source>
</evidence>
<comment type="caution">
    <text evidence="25">The sequence shown here is derived from an EMBL/GenBank/DDBJ whole genome shotgun (WGS) entry which is preliminary data.</text>
</comment>
<proteinExistence type="predicted"/>
<evidence type="ECO:0000256" key="19">
    <source>
        <dbReference type="ARBA" id="ARBA00044678"/>
    </source>
</evidence>
<dbReference type="EC" id="4.2.99.18" evidence="4"/>
<keyword evidence="25" id="KW-0269">Exonuclease</keyword>
<dbReference type="PANTHER" id="PTHR36928:SF1">
    <property type="entry name" value="PHOSPHATASE YCDX-RELATED"/>
    <property type="match status" value="1"/>
</dbReference>
<dbReference type="InterPro" id="IPR016195">
    <property type="entry name" value="Pol/histidinol_Pase-like"/>
</dbReference>
<evidence type="ECO:0000256" key="12">
    <source>
        <dbReference type="ARBA" id="ARBA00022843"/>
    </source>
</evidence>
<reference evidence="25" key="2">
    <citation type="submission" date="2021-05" db="EMBL/GenBank/DDBJ databases">
        <title>Protein family content uncovers lineage relationships and bacterial pathway maintenance mechanisms in DPANN archaea.</title>
        <authorList>
            <person name="Castelle C.J."/>
            <person name="Meheust R."/>
            <person name="Jaffe A.L."/>
            <person name="Seitz K."/>
            <person name="Gong X."/>
            <person name="Baker B.J."/>
            <person name="Banfield J.F."/>
        </authorList>
    </citation>
    <scope>NUCLEOTIDE SEQUENCE</scope>
    <source>
        <strain evidence="25">RIFCSPHIGHO2_01_FULL_AR10_44_11</strain>
    </source>
</reference>
<evidence type="ECO:0000256" key="7">
    <source>
        <dbReference type="ARBA" id="ARBA00022634"/>
    </source>
</evidence>
<keyword evidence="7" id="KW-0237">DNA synthesis</keyword>
<evidence type="ECO:0000256" key="3">
    <source>
        <dbReference type="ARBA" id="ARBA00012417"/>
    </source>
</evidence>
<evidence type="ECO:0000256" key="14">
    <source>
        <dbReference type="ARBA" id="ARBA00023053"/>
    </source>
</evidence>
<dbReference type="InterPro" id="IPR010994">
    <property type="entry name" value="RuvA_2-like"/>
</dbReference>
<dbReference type="SMART" id="SM00483">
    <property type="entry name" value="POLXc"/>
    <property type="match status" value="1"/>
</dbReference>
<dbReference type="NCBIfam" id="NF006375">
    <property type="entry name" value="PRK08609.1"/>
    <property type="match status" value="1"/>
</dbReference>
<evidence type="ECO:0000256" key="15">
    <source>
        <dbReference type="ARBA" id="ARBA00023204"/>
    </source>
</evidence>
<keyword evidence="15" id="KW-0234">DNA repair</keyword>
<evidence type="ECO:0000256" key="17">
    <source>
        <dbReference type="ARBA" id="ARBA00035726"/>
    </source>
</evidence>
<dbReference type="PRINTS" id="PR00870">
    <property type="entry name" value="DNAPOLXBETA"/>
</dbReference>
<evidence type="ECO:0000256" key="21">
    <source>
        <dbReference type="ARBA" id="ARBA00049244"/>
    </source>
</evidence>
<keyword evidence="6" id="KW-0488">Methylation</keyword>
<dbReference type="PIRSF" id="PIRSF005047">
    <property type="entry name" value="UCP005047_YshC"/>
    <property type="match status" value="1"/>
</dbReference>
<reference evidence="25" key="1">
    <citation type="submission" date="2021-03" db="EMBL/GenBank/DDBJ databases">
        <authorList>
            <person name="Jaffe A."/>
        </authorList>
    </citation>
    <scope>NUCLEOTIDE SEQUENCE</scope>
    <source>
        <strain evidence="25">RIFCSPHIGHO2_01_FULL_AR10_44_11</strain>
    </source>
</reference>
<dbReference type="SUPFAM" id="SSF47781">
    <property type="entry name" value="RuvA domain 2-like"/>
    <property type="match status" value="1"/>
</dbReference>
<keyword evidence="14" id="KW-0915">Sodium</keyword>
<gene>
    <name evidence="25" type="primary">polX</name>
    <name evidence="25" type="ORF">J4415_00290</name>
</gene>
<dbReference type="Pfam" id="PF14520">
    <property type="entry name" value="HHH_5"/>
    <property type="match status" value="1"/>
</dbReference>
<evidence type="ECO:0000313" key="25">
    <source>
        <dbReference type="EMBL" id="MBS3057047.1"/>
    </source>
</evidence>
<comment type="catalytic activity">
    <reaction evidence="18">
        <text>2'-deoxyribonucleotide-(2'-deoxyribose 5'-phosphate)-2'-deoxyribonucleotide-DNA = a 3'-end 2'-deoxyribonucleotide-(2,3-dehydro-2,3-deoxyribose 5'-phosphate)-DNA + a 5'-end 5'-phospho-2'-deoxyribonucleoside-DNA + H(+)</text>
        <dbReference type="Rhea" id="RHEA:66592"/>
        <dbReference type="Rhea" id="RHEA-COMP:13180"/>
        <dbReference type="Rhea" id="RHEA-COMP:16897"/>
        <dbReference type="Rhea" id="RHEA-COMP:17067"/>
        <dbReference type="ChEBI" id="CHEBI:15378"/>
        <dbReference type="ChEBI" id="CHEBI:136412"/>
        <dbReference type="ChEBI" id="CHEBI:157695"/>
        <dbReference type="ChEBI" id="CHEBI:167181"/>
        <dbReference type="EC" id="4.2.99.18"/>
    </reaction>
</comment>
<keyword evidence="11" id="KW-0227">DNA damage</keyword>
<evidence type="ECO:0000256" key="8">
    <source>
        <dbReference type="ARBA" id="ARBA00022679"/>
    </source>
</evidence>
<dbReference type="PANTHER" id="PTHR36928">
    <property type="entry name" value="PHOSPHATASE YCDX-RELATED"/>
    <property type="match status" value="1"/>
</dbReference>
<evidence type="ECO:0000256" key="18">
    <source>
        <dbReference type="ARBA" id="ARBA00044632"/>
    </source>
</evidence>
<dbReference type="CDD" id="cd07436">
    <property type="entry name" value="PHP_PolX"/>
    <property type="match status" value="1"/>
</dbReference>
<feature type="domain" description="Helix-hairpin-helix DNA-binding motif class 1" evidence="22">
    <location>
        <begin position="90"/>
        <end position="109"/>
    </location>
</feature>
<organism evidence="25 26">
    <name type="scientific">Candidatus Iainarchaeum sp</name>
    <dbReference type="NCBI Taxonomy" id="3101447"/>
    <lineage>
        <taxon>Archaea</taxon>
        <taxon>Candidatus Iainarchaeota</taxon>
        <taxon>Candidatus Iainarchaeia</taxon>
        <taxon>Candidatus Iainarchaeales</taxon>
        <taxon>Candidatus Iainarchaeaceae</taxon>
        <taxon>Candidatus Iainarchaeum</taxon>
    </lineage>
</organism>
<dbReference type="SUPFAM" id="SSF47802">
    <property type="entry name" value="DNA polymerase beta, N-terminal domain-like"/>
    <property type="match status" value="1"/>
</dbReference>
<dbReference type="Gene3D" id="1.10.150.20">
    <property type="entry name" value="5' to 3' exonuclease, C-terminal subdomain"/>
    <property type="match status" value="1"/>
</dbReference>
<dbReference type="Gene3D" id="3.30.460.10">
    <property type="entry name" value="Beta Polymerase, domain 2"/>
    <property type="match status" value="1"/>
</dbReference>
<dbReference type="InterPro" id="IPR002054">
    <property type="entry name" value="DNA-dir_DNA_pol_X"/>
</dbReference>
<evidence type="ECO:0000256" key="4">
    <source>
        <dbReference type="ARBA" id="ARBA00012720"/>
    </source>
</evidence>
<dbReference type="SUPFAM" id="SSF89550">
    <property type="entry name" value="PHP domain-like"/>
    <property type="match status" value="1"/>
</dbReference>
<evidence type="ECO:0000256" key="10">
    <source>
        <dbReference type="ARBA" id="ARBA00022705"/>
    </source>
</evidence>
<dbReference type="FunFam" id="3.20.20.140:FF:000047">
    <property type="entry name" value="PHP domain-containing protein"/>
    <property type="match status" value="1"/>
</dbReference>
<dbReference type="Gene3D" id="3.20.20.140">
    <property type="entry name" value="Metal-dependent hydrolases"/>
    <property type="match status" value="1"/>
</dbReference>
<evidence type="ECO:0000259" key="22">
    <source>
        <dbReference type="SMART" id="SM00278"/>
    </source>
</evidence>
<evidence type="ECO:0000256" key="1">
    <source>
        <dbReference type="ARBA" id="ARBA00001946"/>
    </source>
</evidence>